<dbReference type="Gene3D" id="3.30.300.210">
    <property type="entry name" value="Nutrient germinant receptor protein C, domain 3"/>
    <property type="match status" value="1"/>
</dbReference>
<dbReference type="AlphaFoldDB" id="A0A385TSI9"/>
<keyword evidence="7" id="KW-0449">Lipoprotein</keyword>
<accession>A0A385TSI9</accession>
<dbReference type="InterPro" id="IPR046953">
    <property type="entry name" value="Spore_GerAC-like_C"/>
</dbReference>
<comment type="subcellular location">
    <subcellularLocation>
        <location evidence="1">Membrane</location>
        <topology evidence="1">Lipid-anchor</topology>
    </subcellularLocation>
</comment>
<feature type="domain" description="Spore germination GerAC-like C-terminal" evidence="8">
    <location>
        <begin position="208"/>
        <end position="377"/>
    </location>
</feature>
<protein>
    <submittedName>
        <fullName evidence="10">Ger(X)C family spore germination protein</fullName>
    </submittedName>
</protein>
<evidence type="ECO:0000256" key="7">
    <source>
        <dbReference type="ARBA" id="ARBA00023288"/>
    </source>
</evidence>
<comment type="similarity">
    <text evidence="2">Belongs to the GerABKC lipoprotein family.</text>
</comment>
<dbReference type="Gene3D" id="6.20.190.10">
    <property type="entry name" value="Nutrient germinant receptor protein C, domain 1"/>
    <property type="match status" value="1"/>
</dbReference>
<dbReference type="NCBIfam" id="TIGR02887">
    <property type="entry name" value="spore_ger_x_C"/>
    <property type="match status" value="1"/>
</dbReference>
<dbReference type="GO" id="GO:0009847">
    <property type="term" value="P:spore germination"/>
    <property type="evidence" value="ECO:0007669"/>
    <property type="project" value="InterPro"/>
</dbReference>
<evidence type="ECO:0000256" key="6">
    <source>
        <dbReference type="ARBA" id="ARBA00023139"/>
    </source>
</evidence>
<dbReference type="PANTHER" id="PTHR35789:SF1">
    <property type="entry name" value="SPORE GERMINATION PROTEIN B3"/>
    <property type="match status" value="1"/>
</dbReference>
<evidence type="ECO:0000313" key="10">
    <source>
        <dbReference type="EMBL" id="AYB45734.1"/>
    </source>
</evidence>
<keyword evidence="5" id="KW-0472">Membrane</keyword>
<dbReference type="InterPro" id="IPR008844">
    <property type="entry name" value="Spore_GerAC-like"/>
</dbReference>
<dbReference type="Proteomes" id="UP000266552">
    <property type="component" value="Chromosome"/>
</dbReference>
<keyword evidence="11" id="KW-1185">Reference proteome</keyword>
<keyword evidence="4" id="KW-0732">Signal</keyword>
<dbReference type="RefSeq" id="WP_119849426.1">
    <property type="nucleotide sequence ID" value="NZ_CP032412.1"/>
</dbReference>
<evidence type="ECO:0000256" key="5">
    <source>
        <dbReference type="ARBA" id="ARBA00023136"/>
    </source>
</evidence>
<evidence type="ECO:0000313" key="11">
    <source>
        <dbReference type="Proteomes" id="UP000266552"/>
    </source>
</evidence>
<evidence type="ECO:0000259" key="8">
    <source>
        <dbReference type="Pfam" id="PF05504"/>
    </source>
</evidence>
<dbReference type="Pfam" id="PF25198">
    <property type="entry name" value="Spore_GerAC_N"/>
    <property type="match status" value="1"/>
</dbReference>
<reference evidence="10 11" key="1">
    <citation type="submission" date="2018-09" db="EMBL/GenBank/DDBJ databases">
        <title>Genome Sequence of Paenibacillus lautus Strain E7593-69, Azo Dye-Degrading Bacteria, Isolated from Commercial Tattoo Inks.</title>
        <authorList>
            <person name="Nho S.W."/>
            <person name="Kim S.-J."/>
            <person name="Kweon O."/>
            <person name="Cerniglia C.E."/>
        </authorList>
    </citation>
    <scope>NUCLEOTIDE SEQUENCE [LARGE SCALE GENOMIC DNA]</scope>
    <source>
        <strain evidence="10 11">E7593-69</strain>
    </source>
</reference>
<keyword evidence="6" id="KW-0564">Palmitate</keyword>
<evidence type="ECO:0000256" key="4">
    <source>
        <dbReference type="ARBA" id="ARBA00022729"/>
    </source>
</evidence>
<organism evidence="10 11">
    <name type="scientific">Paenibacillus lautus</name>
    <name type="common">Bacillus lautus</name>
    <dbReference type="NCBI Taxonomy" id="1401"/>
    <lineage>
        <taxon>Bacteria</taxon>
        <taxon>Bacillati</taxon>
        <taxon>Bacillota</taxon>
        <taxon>Bacilli</taxon>
        <taxon>Bacillales</taxon>
        <taxon>Paenibacillaceae</taxon>
        <taxon>Paenibacillus</taxon>
    </lineage>
</organism>
<feature type="domain" description="Spore germination protein N-terminal" evidence="9">
    <location>
        <begin position="22"/>
        <end position="199"/>
    </location>
</feature>
<dbReference type="KEGG" id="plw:D5F53_21610"/>
<evidence type="ECO:0000256" key="1">
    <source>
        <dbReference type="ARBA" id="ARBA00004635"/>
    </source>
</evidence>
<dbReference type="GO" id="GO:0016020">
    <property type="term" value="C:membrane"/>
    <property type="evidence" value="ECO:0007669"/>
    <property type="project" value="UniProtKB-SubCell"/>
</dbReference>
<keyword evidence="3" id="KW-0309">Germination</keyword>
<proteinExistence type="inferred from homology"/>
<name>A0A385TSI9_PAELA</name>
<evidence type="ECO:0000256" key="2">
    <source>
        <dbReference type="ARBA" id="ARBA00007886"/>
    </source>
</evidence>
<evidence type="ECO:0000259" key="9">
    <source>
        <dbReference type="Pfam" id="PF25198"/>
    </source>
</evidence>
<sequence>MAKMLRMLMLFMLVWPLAGCWDRIEIEERGFVVGTALDAAEDGQIKLTFQIVVPTQMKGSSGQKNEGGSPFINLSSTADSVFKAARKMSNEISRSPYLAHNQVIIISEKLVETEHVGDVLDLFVRDPENRRASNIMVAHGEASKILEVHSKIETLPAQYIRSTQENKDKSESITPPTNIGELHHFLLSKSSYALPKISITEDDRISTSGAAVFNGENYEFKGFLDQDETTGRNMIQGTVKTASLELVVHGKQLVYEVKEFNRIIRVHLDDRGLPEFDVEISVRGNIGESELDQGENVRELNGEIKRKAEQRIKQIAMDVILKALNEYKTDFLGFWKKCQEREYRTWVRYKNDWDRGQSIFSQCKIHVNVDAKVRTVGTVTGTE</sequence>
<dbReference type="InterPro" id="IPR057336">
    <property type="entry name" value="GerAC_N"/>
</dbReference>
<dbReference type="Pfam" id="PF05504">
    <property type="entry name" value="Spore_GerAC"/>
    <property type="match status" value="1"/>
</dbReference>
<dbReference type="PANTHER" id="PTHR35789">
    <property type="entry name" value="SPORE GERMINATION PROTEIN B3"/>
    <property type="match status" value="1"/>
</dbReference>
<gene>
    <name evidence="10" type="ORF">D5F53_21610</name>
</gene>
<evidence type="ECO:0000256" key="3">
    <source>
        <dbReference type="ARBA" id="ARBA00022544"/>
    </source>
</evidence>
<dbReference type="EMBL" id="CP032412">
    <property type="protein sequence ID" value="AYB45734.1"/>
    <property type="molecule type" value="Genomic_DNA"/>
</dbReference>
<dbReference type="InterPro" id="IPR038501">
    <property type="entry name" value="Spore_GerAC_C_sf"/>
</dbReference>